<evidence type="ECO:0000256" key="1">
    <source>
        <dbReference type="SAM" id="MobiDB-lite"/>
    </source>
</evidence>
<dbReference type="AlphaFoldDB" id="A0A4Y1ZX40"/>
<sequence length="114" mass="12812">MTLTKEERIYSILLTGSGAMLHVVRNFNATHRTQITPDNEAKLVEKFQRTISDANGSRSGRPKTATEEGTSTQVLEAMARSLMKGTRLLSAQMGISQSSVRRNWQASKWRPYKL</sequence>
<comment type="caution">
    <text evidence="2">The sequence shown here is derived from an EMBL/GenBank/DDBJ whole genome shotgun (WGS) entry which is preliminary data.</text>
</comment>
<name>A0A4Y1ZX40_ARAVE</name>
<evidence type="ECO:0000313" key="3">
    <source>
        <dbReference type="Proteomes" id="UP000499080"/>
    </source>
</evidence>
<protein>
    <recommendedName>
        <fullName evidence="4">DUF4817 domain-containing protein</fullName>
    </recommendedName>
</protein>
<dbReference type="OrthoDB" id="8117402at2759"/>
<proteinExistence type="predicted"/>
<evidence type="ECO:0000313" key="2">
    <source>
        <dbReference type="EMBL" id="GBL71960.1"/>
    </source>
</evidence>
<accession>A0A4Y1ZX40</accession>
<reference evidence="2 3" key="1">
    <citation type="journal article" date="2019" name="Sci. Rep.">
        <title>Orb-weaving spider Araneus ventricosus genome elucidates the spidroin gene catalogue.</title>
        <authorList>
            <person name="Kono N."/>
            <person name="Nakamura H."/>
            <person name="Ohtoshi R."/>
            <person name="Moran D.A.P."/>
            <person name="Shinohara A."/>
            <person name="Yoshida Y."/>
            <person name="Fujiwara M."/>
            <person name="Mori M."/>
            <person name="Tomita M."/>
            <person name="Arakawa K."/>
        </authorList>
    </citation>
    <scope>NUCLEOTIDE SEQUENCE [LARGE SCALE GENOMIC DNA]</scope>
</reference>
<dbReference type="Proteomes" id="UP000499080">
    <property type="component" value="Unassembled WGS sequence"/>
</dbReference>
<keyword evidence="3" id="KW-1185">Reference proteome</keyword>
<gene>
    <name evidence="2" type="ORF">AVEN_115005_1</name>
</gene>
<evidence type="ECO:0008006" key="4">
    <source>
        <dbReference type="Google" id="ProtNLM"/>
    </source>
</evidence>
<organism evidence="2 3">
    <name type="scientific">Araneus ventricosus</name>
    <name type="common">Orbweaver spider</name>
    <name type="synonym">Epeira ventricosa</name>
    <dbReference type="NCBI Taxonomy" id="182803"/>
    <lineage>
        <taxon>Eukaryota</taxon>
        <taxon>Metazoa</taxon>
        <taxon>Ecdysozoa</taxon>
        <taxon>Arthropoda</taxon>
        <taxon>Chelicerata</taxon>
        <taxon>Arachnida</taxon>
        <taxon>Araneae</taxon>
        <taxon>Araneomorphae</taxon>
        <taxon>Entelegynae</taxon>
        <taxon>Araneoidea</taxon>
        <taxon>Araneidae</taxon>
        <taxon>Araneus</taxon>
    </lineage>
</organism>
<dbReference type="EMBL" id="BGPR01000001">
    <property type="protein sequence ID" value="GBL71960.1"/>
    <property type="molecule type" value="Genomic_DNA"/>
</dbReference>
<feature type="region of interest" description="Disordered" evidence="1">
    <location>
        <begin position="50"/>
        <end position="71"/>
    </location>
</feature>